<keyword evidence="1" id="KW-0560">Oxidoreductase</keyword>
<reference evidence="6" key="1">
    <citation type="submission" date="2016-10" db="EMBL/GenBank/DDBJ databases">
        <authorList>
            <person name="Varghese N."/>
            <person name="Submissions S."/>
        </authorList>
    </citation>
    <scope>NUCLEOTIDE SEQUENCE [LARGE SCALE GENOMIC DNA]</scope>
    <source>
        <strain evidence="6">CGMCC 1.10789</strain>
    </source>
</reference>
<evidence type="ECO:0000313" key="6">
    <source>
        <dbReference type="Proteomes" id="UP000199328"/>
    </source>
</evidence>
<feature type="domain" description="6-phosphogluconate dehydrogenase NADP-binding" evidence="3">
    <location>
        <begin position="2"/>
        <end position="131"/>
    </location>
</feature>
<dbReference type="SUPFAM" id="SSF48179">
    <property type="entry name" value="6-phosphogluconate dehydrogenase C-terminal domain-like"/>
    <property type="match status" value="1"/>
</dbReference>
<keyword evidence="6" id="KW-1185">Reference proteome</keyword>
<evidence type="ECO:0000256" key="1">
    <source>
        <dbReference type="ARBA" id="ARBA00023002"/>
    </source>
</evidence>
<dbReference type="InterPro" id="IPR006115">
    <property type="entry name" value="6PGDH_NADP-bd"/>
</dbReference>
<dbReference type="SUPFAM" id="SSF51735">
    <property type="entry name" value="NAD(P)-binding Rossmann-fold domains"/>
    <property type="match status" value="1"/>
</dbReference>
<organism evidence="5 6">
    <name type="scientific">Meinhardsimonia xiamenensis</name>
    <dbReference type="NCBI Taxonomy" id="990712"/>
    <lineage>
        <taxon>Bacteria</taxon>
        <taxon>Pseudomonadati</taxon>
        <taxon>Pseudomonadota</taxon>
        <taxon>Alphaproteobacteria</taxon>
        <taxon>Rhodobacterales</taxon>
        <taxon>Paracoccaceae</taxon>
        <taxon>Meinhardsimonia</taxon>
    </lineage>
</organism>
<dbReference type="Pfam" id="PF03446">
    <property type="entry name" value="NAD_binding_2"/>
    <property type="match status" value="1"/>
</dbReference>
<accession>A0A1G9AXY6</accession>
<dbReference type="Pfam" id="PF09130">
    <property type="entry name" value="DUF1932"/>
    <property type="match status" value="1"/>
</dbReference>
<dbReference type="GO" id="GO:0050661">
    <property type="term" value="F:NADP binding"/>
    <property type="evidence" value="ECO:0007669"/>
    <property type="project" value="InterPro"/>
</dbReference>
<evidence type="ECO:0000313" key="5">
    <source>
        <dbReference type="EMBL" id="SDK32191.1"/>
    </source>
</evidence>
<feature type="domain" description="Phosphogluconate dehydrogenase NAD-binding putative C-terminal" evidence="4">
    <location>
        <begin position="195"/>
        <end position="265"/>
    </location>
</feature>
<dbReference type="RefSeq" id="WP_092498997.1">
    <property type="nucleotide sequence ID" value="NZ_FNFV01000002.1"/>
</dbReference>
<dbReference type="Gene3D" id="3.40.50.720">
    <property type="entry name" value="NAD(P)-binding Rossmann-like Domain"/>
    <property type="match status" value="1"/>
</dbReference>
<evidence type="ECO:0000259" key="3">
    <source>
        <dbReference type="Pfam" id="PF03446"/>
    </source>
</evidence>
<dbReference type="AlphaFoldDB" id="A0A1G9AXY6"/>
<gene>
    <name evidence="5" type="ORF">SAMN05216257_102321</name>
</gene>
<dbReference type="InterPro" id="IPR015814">
    <property type="entry name" value="Pgluconate_DH_NAD-bd_C"/>
</dbReference>
<proteinExistence type="predicted"/>
<dbReference type="Gene3D" id="1.10.1040.10">
    <property type="entry name" value="N-(1-d-carboxylethyl)-l-norvaline Dehydrogenase, domain 2"/>
    <property type="match status" value="1"/>
</dbReference>
<dbReference type="Proteomes" id="UP000199328">
    <property type="component" value="Unassembled WGS sequence"/>
</dbReference>
<dbReference type="InterPro" id="IPR036291">
    <property type="entry name" value="NAD(P)-bd_dom_sf"/>
</dbReference>
<evidence type="ECO:0000256" key="2">
    <source>
        <dbReference type="PIRSR" id="PIRSR000103-1"/>
    </source>
</evidence>
<dbReference type="EMBL" id="FNFV01000002">
    <property type="protein sequence ID" value="SDK32191.1"/>
    <property type="molecule type" value="Genomic_DNA"/>
</dbReference>
<dbReference type="InterPro" id="IPR015815">
    <property type="entry name" value="HIBADH-related"/>
</dbReference>
<sequence length="296" mass="30774">MRIAFIGFGEAGSTFVTGWREAGGPAAEIAAYDIKTDRAETAVAQRALYERLGVEGAASLAEALAGADLVISVVTADQALAAARAAAPHLGPGTLYCDMNSVSPGTKRAAARAVDAAGGAYVDVAVMAPVGPKRHLTPLLVSGPHATRAIERLRALPMAAEPAGEEVGRASAIKMLRSVMVKGIEALSAELGLAAAAAGVGDEVLASLNASHGKIDWHRQVAYNLERMVTHGARRAAEMEEVATTLAELGIPNRMARASAEWQRQIAGVGAALRQDRNLADEALATRLLEEMRAKN</sequence>
<protein>
    <submittedName>
        <fullName evidence="5">3-hydroxyisobutyrate dehydrogenase</fullName>
    </submittedName>
</protein>
<evidence type="ECO:0000259" key="4">
    <source>
        <dbReference type="Pfam" id="PF09130"/>
    </source>
</evidence>
<name>A0A1G9AXY6_9RHOB</name>
<dbReference type="InterPro" id="IPR008927">
    <property type="entry name" value="6-PGluconate_DH-like_C_sf"/>
</dbReference>
<dbReference type="STRING" id="990712.SAMN05216257_102321"/>
<dbReference type="InterPro" id="IPR013328">
    <property type="entry name" value="6PGD_dom2"/>
</dbReference>
<dbReference type="GO" id="GO:0016491">
    <property type="term" value="F:oxidoreductase activity"/>
    <property type="evidence" value="ECO:0007669"/>
    <property type="project" value="UniProtKB-KW"/>
</dbReference>
<dbReference type="OrthoDB" id="4333at2"/>
<dbReference type="PIRSF" id="PIRSF000103">
    <property type="entry name" value="HIBADH"/>
    <property type="match status" value="1"/>
</dbReference>
<feature type="active site" evidence="2">
    <location>
        <position position="174"/>
    </location>
</feature>